<organism evidence="4 5">
    <name type="scientific">Caerostris extrusa</name>
    <name type="common">Bark spider</name>
    <name type="synonym">Caerostris bankana</name>
    <dbReference type="NCBI Taxonomy" id="172846"/>
    <lineage>
        <taxon>Eukaryota</taxon>
        <taxon>Metazoa</taxon>
        <taxon>Ecdysozoa</taxon>
        <taxon>Arthropoda</taxon>
        <taxon>Chelicerata</taxon>
        <taxon>Arachnida</taxon>
        <taxon>Araneae</taxon>
        <taxon>Araneomorphae</taxon>
        <taxon>Entelegynae</taxon>
        <taxon>Araneoidea</taxon>
        <taxon>Araneidae</taxon>
        <taxon>Caerostris</taxon>
    </lineage>
</organism>
<evidence type="ECO:0000256" key="2">
    <source>
        <dbReference type="ARBA" id="ARBA00012633"/>
    </source>
</evidence>
<feature type="binding site" evidence="3">
    <location>
        <position position="72"/>
    </location>
    <ligand>
        <name>Mg(2+)</name>
        <dbReference type="ChEBI" id="CHEBI:18420"/>
        <label>1</label>
        <note>catalytic</note>
    </ligand>
</feature>
<dbReference type="GO" id="GO:0008441">
    <property type="term" value="F:3'(2'),5'-bisphosphate nucleotidase activity"/>
    <property type="evidence" value="ECO:0007669"/>
    <property type="project" value="UniProtKB-EC"/>
</dbReference>
<evidence type="ECO:0000256" key="1">
    <source>
        <dbReference type="ARBA" id="ARBA00009759"/>
    </source>
</evidence>
<feature type="binding site" evidence="3">
    <location>
        <position position="51"/>
    </location>
    <ligand>
        <name>Mg(2+)</name>
        <dbReference type="ChEBI" id="CHEBI:18420"/>
        <label>1</label>
        <note>catalytic</note>
    </ligand>
</feature>
<keyword evidence="3" id="KW-0460">Magnesium</keyword>
<sequence>MLKLVTFYTSLNSVNSFQGINDLQTEADRSAQRCIVNSLLKQFPKVTIIGEETLEKLENEEELIVVIRVAPLDGTAECTQAIYPVRKLRFRKVKNEEDYTKLGHTMWGIVGAGTHGINPKKPPENKRITTTRSHSNLIINSTIASMKPDEVLKVGGAGHKYLKL</sequence>
<dbReference type="EC" id="3.1.3.7" evidence="2"/>
<dbReference type="Gene3D" id="3.40.190.80">
    <property type="match status" value="1"/>
</dbReference>
<keyword evidence="3" id="KW-0479">Metal-binding</keyword>
<keyword evidence="5" id="KW-1185">Reference proteome</keyword>
<reference evidence="4 5" key="1">
    <citation type="submission" date="2021-06" db="EMBL/GenBank/DDBJ databases">
        <title>Caerostris extrusa draft genome.</title>
        <authorList>
            <person name="Kono N."/>
            <person name="Arakawa K."/>
        </authorList>
    </citation>
    <scope>NUCLEOTIDE SEQUENCE [LARGE SCALE GENOMIC DNA]</scope>
</reference>
<dbReference type="InterPro" id="IPR000760">
    <property type="entry name" value="Inositol_monophosphatase-like"/>
</dbReference>
<feature type="binding site" evidence="3">
    <location>
        <position position="73"/>
    </location>
    <ligand>
        <name>Mg(2+)</name>
        <dbReference type="ChEBI" id="CHEBI:18420"/>
        <label>1</label>
        <note>catalytic</note>
    </ligand>
</feature>
<dbReference type="PANTHER" id="PTHR43028:SF5">
    <property type="entry name" value="3'(2'),5'-BISPHOSPHATE NUCLEOTIDASE 1"/>
    <property type="match status" value="1"/>
</dbReference>
<comment type="cofactor">
    <cofactor evidence="3">
        <name>Mg(2+)</name>
        <dbReference type="ChEBI" id="CHEBI:18420"/>
    </cofactor>
</comment>
<dbReference type="Gene3D" id="3.30.540.10">
    <property type="entry name" value="Fructose-1,6-Bisphosphatase, subunit A, domain 1"/>
    <property type="match status" value="1"/>
</dbReference>
<gene>
    <name evidence="4" type="primary">BPNT1</name>
    <name evidence="4" type="ORF">CEXT_16242</name>
</gene>
<evidence type="ECO:0000313" key="4">
    <source>
        <dbReference type="EMBL" id="GIY58122.1"/>
    </source>
</evidence>
<dbReference type="AlphaFoldDB" id="A0AAV4UK56"/>
<dbReference type="InterPro" id="IPR050725">
    <property type="entry name" value="CysQ/Inositol_MonoPase"/>
</dbReference>
<name>A0AAV4UK56_CAEEX</name>
<evidence type="ECO:0000313" key="5">
    <source>
        <dbReference type="Proteomes" id="UP001054945"/>
    </source>
</evidence>
<dbReference type="GO" id="GO:0046872">
    <property type="term" value="F:metal ion binding"/>
    <property type="evidence" value="ECO:0007669"/>
    <property type="project" value="UniProtKB-KW"/>
</dbReference>
<dbReference type="PANTHER" id="PTHR43028">
    <property type="entry name" value="3'(2'),5'-BISPHOSPHATE NUCLEOTIDASE 1"/>
    <property type="match status" value="1"/>
</dbReference>
<dbReference type="Pfam" id="PF00459">
    <property type="entry name" value="Inositol_P"/>
    <property type="match status" value="1"/>
</dbReference>
<accession>A0AAV4UK56</accession>
<proteinExistence type="inferred from homology"/>
<dbReference type="Proteomes" id="UP001054945">
    <property type="component" value="Unassembled WGS sequence"/>
</dbReference>
<dbReference type="EMBL" id="BPLR01013017">
    <property type="protein sequence ID" value="GIY58122.1"/>
    <property type="molecule type" value="Genomic_DNA"/>
</dbReference>
<comment type="similarity">
    <text evidence="1">Belongs to the inositol monophosphatase superfamily.</text>
</comment>
<dbReference type="SUPFAM" id="SSF56655">
    <property type="entry name" value="Carbohydrate phosphatase"/>
    <property type="match status" value="1"/>
</dbReference>
<comment type="caution">
    <text evidence="4">The sequence shown here is derived from an EMBL/GenBank/DDBJ whole genome shotgun (WGS) entry which is preliminary data.</text>
</comment>
<evidence type="ECO:0000256" key="3">
    <source>
        <dbReference type="PIRSR" id="PIRSR600760-2"/>
    </source>
</evidence>
<protein>
    <recommendedName>
        <fullName evidence="2">3'(2'),5'-bisphosphate nucleotidase</fullName>
        <ecNumber evidence="2">3.1.3.7</ecNumber>
    </recommendedName>
</protein>